<accession>A0ABW5RGL7</accession>
<evidence type="ECO:0000313" key="2">
    <source>
        <dbReference type="Proteomes" id="UP001597453"/>
    </source>
</evidence>
<sequence length="192" mass="21813">MNLPDQFHPQLQKKLLEARMDSTAQYRLRPDAVESEDSVNAWDPTHCLEVNGSSINEISPLLGAERVVRRAPTLLDGRSQFAISLWRLPEGKRLWDERPGGWPVHFVQAAGSAERMMIEVALDDVSGDWHLYRLGHAESGEGEIEVAEIEWGERTDHVAANEMFDATEAGDIFWHYYENGNVPSKFQLNEIE</sequence>
<name>A0ABW5RGL7_9MICO</name>
<dbReference type="EMBL" id="JBHUNF010000001">
    <property type="protein sequence ID" value="MFD2674222.1"/>
    <property type="molecule type" value="Genomic_DNA"/>
</dbReference>
<protein>
    <submittedName>
        <fullName evidence="1">Uncharacterized protein</fullName>
    </submittedName>
</protein>
<evidence type="ECO:0000313" key="1">
    <source>
        <dbReference type="EMBL" id="MFD2674222.1"/>
    </source>
</evidence>
<proteinExistence type="predicted"/>
<gene>
    <name evidence="1" type="ORF">ACFSUQ_02760</name>
</gene>
<dbReference type="Proteomes" id="UP001597453">
    <property type="component" value="Unassembled WGS sequence"/>
</dbReference>
<reference evidence="2" key="1">
    <citation type="journal article" date="2019" name="Int. J. Syst. Evol. Microbiol.">
        <title>The Global Catalogue of Microorganisms (GCM) 10K type strain sequencing project: providing services to taxonomists for standard genome sequencing and annotation.</title>
        <authorList>
            <consortium name="The Broad Institute Genomics Platform"/>
            <consortium name="The Broad Institute Genome Sequencing Center for Infectious Disease"/>
            <person name="Wu L."/>
            <person name="Ma J."/>
        </authorList>
    </citation>
    <scope>NUCLEOTIDE SEQUENCE [LARGE SCALE GENOMIC DNA]</scope>
    <source>
        <strain evidence="2">TISTR 1511</strain>
    </source>
</reference>
<keyword evidence="2" id="KW-1185">Reference proteome</keyword>
<comment type="caution">
    <text evidence="1">The sequence shown here is derived from an EMBL/GenBank/DDBJ whole genome shotgun (WGS) entry which is preliminary data.</text>
</comment>
<dbReference type="RefSeq" id="WP_159421421.1">
    <property type="nucleotide sequence ID" value="NZ_JBHUNF010000001.1"/>
</dbReference>
<organism evidence="1 2">
    <name type="scientific">Gulosibacter bifidus</name>
    <dbReference type="NCBI Taxonomy" id="272239"/>
    <lineage>
        <taxon>Bacteria</taxon>
        <taxon>Bacillati</taxon>
        <taxon>Actinomycetota</taxon>
        <taxon>Actinomycetes</taxon>
        <taxon>Micrococcales</taxon>
        <taxon>Microbacteriaceae</taxon>
        <taxon>Gulosibacter</taxon>
    </lineage>
</organism>